<name>A0A9J6QP06_9FIRM</name>
<dbReference type="GO" id="GO:0003677">
    <property type="term" value="F:DNA binding"/>
    <property type="evidence" value="ECO:0007669"/>
    <property type="project" value="InterPro"/>
</dbReference>
<accession>A0A9J6QP06</accession>
<evidence type="ECO:0000313" key="2">
    <source>
        <dbReference type="EMBL" id="MCU7377597.1"/>
    </source>
</evidence>
<proteinExistence type="predicted"/>
<dbReference type="EMBL" id="JAOSHN010000002">
    <property type="protein sequence ID" value="MCU7377597.1"/>
    <property type="molecule type" value="Genomic_DNA"/>
</dbReference>
<dbReference type="Pfam" id="PF09339">
    <property type="entry name" value="HTH_IclR"/>
    <property type="match status" value="1"/>
</dbReference>
<gene>
    <name evidence="2" type="ORF">OBO34_04415</name>
</gene>
<dbReference type="InterPro" id="IPR005471">
    <property type="entry name" value="Tscrpt_reg_IclR_N"/>
</dbReference>
<dbReference type="GO" id="GO:0006355">
    <property type="term" value="P:regulation of DNA-templated transcription"/>
    <property type="evidence" value="ECO:0007669"/>
    <property type="project" value="InterPro"/>
</dbReference>
<protein>
    <submittedName>
        <fullName evidence="2">Helix-turn-helix domain-containing protein</fullName>
    </submittedName>
</protein>
<keyword evidence="3" id="KW-1185">Reference proteome</keyword>
<dbReference type="RefSeq" id="WP_253020117.1">
    <property type="nucleotide sequence ID" value="NZ_JAOSHN010000002.1"/>
</dbReference>
<dbReference type="AlphaFoldDB" id="A0A9J6QP06"/>
<sequence>MTTSDNERLLKMAAALAANPRGTIKEIAESAGISKATLHRLCGTRKALEHLLFQKSSDAVEDIICVVDKKHTDFEKGLEELIDVHLKYHEYIQLFFAYPEMAKEYNWSKYLESIDQFYLQGQKEGFFKIEFSDAFFSELFVSTVCGLIDAVDRGRVAPRGLTQSIKTFLLHGCGNPAAKYREA</sequence>
<dbReference type="Proteomes" id="UP001065549">
    <property type="component" value="Unassembled WGS sequence"/>
</dbReference>
<reference evidence="2" key="1">
    <citation type="submission" date="2022-09" db="EMBL/GenBank/DDBJ databases">
        <title>Culturomic study of gut microbiota in children with autism spectrum disorder.</title>
        <authorList>
            <person name="Efimov B.A."/>
            <person name="Chaplin A.V."/>
            <person name="Sokolova S.R."/>
            <person name="Pikina A.P."/>
            <person name="Korzhanova M."/>
            <person name="Belova V."/>
            <person name="Korostin D."/>
        </authorList>
    </citation>
    <scope>NUCLEOTIDE SEQUENCE</scope>
    <source>
        <strain evidence="2">ASD5510</strain>
    </source>
</reference>
<feature type="domain" description="HTH iclR-type" evidence="1">
    <location>
        <begin position="14"/>
        <end position="44"/>
    </location>
</feature>
<organism evidence="2 3">
    <name type="scientific">Hominibacterium faecale</name>
    <dbReference type="NCBI Taxonomy" id="2839743"/>
    <lineage>
        <taxon>Bacteria</taxon>
        <taxon>Bacillati</taxon>
        <taxon>Bacillota</taxon>
        <taxon>Clostridia</taxon>
        <taxon>Peptostreptococcales</taxon>
        <taxon>Anaerovoracaceae</taxon>
        <taxon>Hominibacterium</taxon>
    </lineage>
</organism>
<evidence type="ECO:0000313" key="3">
    <source>
        <dbReference type="Proteomes" id="UP001065549"/>
    </source>
</evidence>
<dbReference type="Gene3D" id="1.10.357.10">
    <property type="entry name" value="Tetracycline Repressor, domain 2"/>
    <property type="match status" value="1"/>
</dbReference>
<comment type="caution">
    <text evidence="2">The sequence shown here is derived from an EMBL/GenBank/DDBJ whole genome shotgun (WGS) entry which is preliminary data.</text>
</comment>
<evidence type="ECO:0000259" key="1">
    <source>
        <dbReference type="Pfam" id="PF09339"/>
    </source>
</evidence>